<dbReference type="PIRSF" id="PIRSF006806">
    <property type="entry name" value="FTHF_cligase"/>
    <property type="match status" value="1"/>
</dbReference>
<dbReference type="Proteomes" id="UP001500166">
    <property type="component" value="Unassembled WGS sequence"/>
</dbReference>
<keyword evidence="4" id="KW-0479">Metal-binding</keyword>
<dbReference type="RefSeq" id="WP_344223533.1">
    <property type="nucleotide sequence ID" value="NZ_BAAAQA010000003.1"/>
</dbReference>
<evidence type="ECO:0000256" key="3">
    <source>
        <dbReference type="ARBA" id="ARBA00022840"/>
    </source>
</evidence>
<evidence type="ECO:0000256" key="5">
    <source>
        <dbReference type="SAM" id="MobiDB-lite"/>
    </source>
</evidence>
<dbReference type="InterPro" id="IPR002698">
    <property type="entry name" value="FTHF_cligase"/>
</dbReference>
<accession>A0ABP5J556</accession>
<dbReference type="EMBL" id="BAAAQA010000003">
    <property type="protein sequence ID" value="GAA2110734.1"/>
    <property type="molecule type" value="Genomic_DNA"/>
</dbReference>
<dbReference type="PANTHER" id="PTHR23407">
    <property type="entry name" value="ATPASE INHIBITOR/5-FORMYLTETRAHYDROFOLATE CYCLO-LIGASE"/>
    <property type="match status" value="1"/>
</dbReference>
<dbReference type="NCBIfam" id="TIGR02727">
    <property type="entry name" value="MTHFS_bact"/>
    <property type="match status" value="1"/>
</dbReference>
<dbReference type="EC" id="6.3.3.2" evidence="4"/>
<protein>
    <recommendedName>
        <fullName evidence="4">5-formyltetrahydrofolate cyclo-ligase</fullName>
        <ecNumber evidence="4">6.3.3.2</ecNumber>
    </recommendedName>
</protein>
<keyword evidence="2 4" id="KW-0547">Nucleotide-binding</keyword>
<comment type="catalytic activity">
    <reaction evidence="4">
        <text>(6S)-5-formyl-5,6,7,8-tetrahydrofolate + ATP = (6R)-5,10-methenyltetrahydrofolate + ADP + phosphate</text>
        <dbReference type="Rhea" id="RHEA:10488"/>
        <dbReference type="ChEBI" id="CHEBI:30616"/>
        <dbReference type="ChEBI" id="CHEBI:43474"/>
        <dbReference type="ChEBI" id="CHEBI:57455"/>
        <dbReference type="ChEBI" id="CHEBI:57457"/>
        <dbReference type="ChEBI" id="CHEBI:456216"/>
        <dbReference type="EC" id="6.3.3.2"/>
    </reaction>
</comment>
<dbReference type="InterPro" id="IPR037171">
    <property type="entry name" value="NagB/RpiA_transferase-like"/>
</dbReference>
<feature type="region of interest" description="Disordered" evidence="5">
    <location>
        <begin position="1"/>
        <end position="32"/>
    </location>
</feature>
<comment type="caution">
    <text evidence="6">The sequence shown here is derived from an EMBL/GenBank/DDBJ whole genome shotgun (WGS) entry which is preliminary data.</text>
</comment>
<feature type="compositionally biased region" description="Polar residues" evidence="5">
    <location>
        <begin position="1"/>
        <end position="12"/>
    </location>
</feature>
<dbReference type="Gene3D" id="3.40.50.10420">
    <property type="entry name" value="NagB/RpiA/CoA transferase-like"/>
    <property type="match status" value="1"/>
</dbReference>
<keyword evidence="7" id="KW-1185">Reference proteome</keyword>
<comment type="similarity">
    <text evidence="1 4">Belongs to the 5-formyltetrahydrofolate cyclo-ligase family.</text>
</comment>
<evidence type="ECO:0000313" key="6">
    <source>
        <dbReference type="EMBL" id="GAA2110734.1"/>
    </source>
</evidence>
<dbReference type="InterPro" id="IPR024185">
    <property type="entry name" value="FTHF_cligase-like_sf"/>
</dbReference>
<evidence type="ECO:0000256" key="4">
    <source>
        <dbReference type="RuleBase" id="RU361279"/>
    </source>
</evidence>
<comment type="cofactor">
    <cofactor evidence="4">
        <name>Mg(2+)</name>
        <dbReference type="ChEBI" id="CHEBI:18420"/>
    </cofactor>
</comment>
<dbReference type="SUPFAM" id="SSF100950">
    <property type="entry name" value="NagB/RpiA/CoA transferase-like"/>
    <property type="match status" value="1"/>
</dbReference>
<proteinExistence type="inferred from homology"/>
<evidence type="ECO:0000256" key="1">
    <source>
        <dbReference type="ARBA" id="ARBA00010638"/>
    </source>
</evidence>
<evidence type="ECO:0000256" key="2">
    <source>
        <dbReference type="ARBA" id="ARBA00022741"/>
    </source>
</evidence>
<name>A0ABP5J556_9MICC</name>
<keyword evidence="3 4" id="KW-0067">ATP-binding</keyword>
<keyword evidence="4" id="KW-0460">Magnesium</keyword>
<evidence type="ECO:0000313" key="7">
    <source>
        <dbReference type="Proteomes" id="UP001500166"/>
    </source>
</evidence>
<sequence length="216" mass="23621">MTSESNLPTSSKADLRRRILTERRRRSPEVRKAASHALTEHLMRELAMTSAGDIAAFLPLNTEPPLLAALEAAHRAGHRVWVPVVEADRAMRWCWWRPDAQLAAGSLPGLLEPVGPRHDIEIFRAVRLVVVPAVAVGADGVRLGFGGGYYDRFLERLAAAQPLPEMLVCVFHDEILATGSIPREPHDAVMTKALTERGVVALGSSEDHTPAPPRAE</sequence>
<reference evidence="7" key="1">
    <citation type="journal article" date="2019" name="Int. J. Syst. Evol. Microbiol.">
        <title>The Global Catalogue of Microorganisms (GCM) 10K type strain sequencing project: providing services to taxonomists for standard genome sequencing and annotation.</title>
        <authorList>
            <consortium name="The Broad Institute Genomics Platform"/>
            <consortium name="The Broad Institute Genome Sequencing Center for Infectious Disease"/>
            <person name="Wu L."/>
            <person name="Ma J."/>
        </authorList>
    </citation>
    <scope>NUCLEOTIDE SEQUENCE [LARGE SCALE GENOMIC DNA]</scope>
    <source>
        <strain evidence="7">JCM 15914</strain>
    </source>
</reference>
<dbReference type="Pfam" id="PF01812">
    <property type="entry name" value="5-FTHF_cyc-lig"/>
    <property type="match status" value="1"/>
</dbReference>
<dbReference type="PANTHER" id="PTHR23407:SF1">
    <property type="entry name" value="5-FORMYLTETRAHYDROFOLATE CYCLO-LIGASE"/>
    <property type="match status" value="1"/>
</dbReference>
<feature type="compositionally biased region" description="Basic and acidic residues" evidence="5">
    <location>
        <begin position="13"/>
        <end position="32"/>
    </location>
</feature>
<organism evidence="6 7">
    <name type="scientific">Kocuria atrinae</name>
    <dbReference type="NCBI Taxonomy" id="592377"/>
    <lineage>
        <taxon>Bacteria</taxon>
        <taxon>Bacillati</taxon>
        <taxon>Actinomycetota</taxon>
        <taxon>Actinomycetes</taxon>
        <taxon>Micrococcales</taxon>
        <taxon>Micrococcaceae</taxon>
        <taxon>Kocuria</taxon>
    </lineage>
</organism>
<gene>
    <name evidence="6" type="ORF">GCM10009824_05560</name>
</gene>